<dbReference type="OrthoDB" id="3609997at2"/>
<gene>
    <name evidence="1" type="ORF">JD81_03156</name>
</gene>
<evidence type="ECO:0000313" key="1">
    <source>
        <dbReference type="EMBL" id="TWJ29645.1"/>
    </source>
</evidence>
<dbReference type="SUPFAM" id="SSF53448">
    <property type="entry name" value="Nucleotide-diphospho-sugar transferases"/>
    <property type="match status" value="1"/>
</dbReference>
<dbReference type="AlphaFoldDB" id="A0A562WHI2"/>
<dbReference type="Proteomes" id="UP000319728">
    <property type="component" value="Unassembled WGS sequence"/>
</dbReference>
<dbReference type="Gene3D" id="3.90.550.10">
    <property type="entry name" value="Spore Coat Polysaccharide Biosynthesis Protein SpsA, Chain A"/>
    <property type="match status" value="1"/>
</dbReference>
<name>A0A562WHI2_9ACTN</name>
<evidence type="ECO:0008006" key="3">
    <source>
        <dbReference type="Google" id="ProtNLM"/>
    </source>
</evidence>
<comment type="caution">
    <text evidence="1">The sequence shown here is derived from an EMBL/GenBank/DDBJ whole genome shotgun (WGS) entry which is preliminary data.</text>
</comment>
<dbReference type="InterPro" id="IPR029044">
    <property type="entry name" value="Nucleotide-diphossugar_trans"/>
</dbReference>
<dbReference type="EMBL" id="VLLP01000001">
    <property type="protein sequence ID" value="TWJ29645.1"/>
    <property type="molecule type" value="Genomic_DNA"/>
</dbReference>
<keyword evidence="2" id="KW-1185">Reference proteome</keyword>
<dbReference type="RefSeq" id="WP_145818528.1">
    <property type="nucleotide sequence ID" value="NZ_AP023438.1"/>
</dbReference>
<organism evidence="1 2">
    <name type="scientific">Micromonospora sagamiensis</name>
    <dbReference type="NCBI Taxonomy" id="47875"/>
    <lineage>
        <taxon>Bacteria</taxon>
        <taxon>Bacillati</taxon>
        <taxon>Actinomycetota</taxon>
        <taxon>Actinomycetes</taxon>
        <taxon>Micromonosporales</taxon>
        <taxon>Micromonosporaceae</taxon>
        <taxon>Micromonospora</taxon>
    </lineage>
</organism>
<accession>A0A562WHI2</accession>
<proteinExistence type="predicted"/>
<evidence type="ECO:0000313" key="2">
    <source>
        <dbReference type="Proteomes" id="UP000319728"/>
    </source>
</evidence>
<reference evidence="1 2" key="1">
    <citation type="submission" date="2019-07" db="EMBL/GenBank/DDBJ databases">
        <title>R&amp;d 2014.</title>
        <authorList>
            <person name="Klenk H.-P."/>
        </authorList>
    </citation>
    <scope>NUCLEOTIDE SEQUENCE [LARGE SCALE GENOMIC DNA]</scope>
    <source>
        <strain evidence="1 2">DSM 43912</strain>
    </source>
</reference>
<protein>
    <recommendedName>
        <fullName evidence="3">2-C-methyl-D-erythritol 4-phosphate cytidylyltransferase</fullName>
    </recommendedName>
</protein>
<sequence length="238" mass="25578">MAADRPGRTGPTLTVIVPCAGAARRFDAPYPKELHRIDHDQSIIDHALAPVRDFAARRGARVRLVVVIRPHKTDTVAYLARYADVLETVFVHQTDRHGPDLAGAVTAALPLCTGATAVVLPDQVVTDDALAQRFAEAHDLLDRHPYAVLAALIDDPVRLANDGALRLRGQGPVRRVEHAADKPRDPSGFNAAWATVFAAAHHRDALPRIMVGAGATALVDAPAVLVDGFHNVNRVDDL</sequence>